<dbReference type="SUPFAM" id="SSF56801">
    <property type="entry name" value="Acetyl-CoA synthetase-like"/>
    <property type="match status" value="1"/>
</dbReference>
<feature type="domain" description="AMP-dependent synthetase/ligase" evidence="3">
    <location>
        <begin position="15"/>
        <end position="279"/>
    </location>
</feature>
<evidence type="ECO:0000256" key="2">
    <source>
        <dbReference type="ARBA" id="ARBA00022598"/>
    </source>
</evidence>
<dbReference type="AlphaFoldDB" id="A0A6C7EGP4"/>
<evidence type="ECO:0000313" key="5">
    <source>
        <dbReference type="Proteomes" id="UP000011863"/>
    </source>
</evidence>
<comment type="similarity">
    <text evidence="1">Belongs to the ATP-dependent AMP-binding enzyme family.</text>
</comment>
<dbReference type="Pfam" id="PF00501">
    <property type="entry name" value="AMP-binding"/>
    <property type="match status" value="1"/>
</dbReference>
<dbReference type="Gene3D" id="3.40.50.12780">
    <property type="entry name" value="N-terminal domain of ligase-like"/>
    <property type="match status" value="1"/>
</dbReference>
<dbReference type="RefSeq" id="WP_015443556.1">
    <property type="nucleotide sequence ID" value="NC_020520.1"/>
</dbReference>
<evidence type="ECO:0000256" key="1">
    <source>
        <dbReference type="ARBA" id="ARBA00006432"/>
    </source>
</evidence>
<protein>
    <recommendedName>
        <fullName evidence="3">AMP-dependent synthetase/ligase domain-containing protein</fullName>
    </recommendedName>
</protein>
<sequence length="303" mass="31826">MTSTAHELLSSSTLAHADRTALHWVDRDRTLTYAAASDAMARAASTLDAFGVAPGGHVGVFAHPGLDYVVAMLGSWSLGAAAALVDLAAKQSFGAQMSSVAPDAIIYTNDHFDDVRPAIDQLPTVRAYAGMDGPQAGNVGWLEALATATPRSADGSISVDGEATAIVTFGPDDAPVAVRHRDLVDGAERFVERVGLTVDDVTLCAVPLATRFHLEASVLAAFSVGATAGMLKTWDRESAWEAMDRHGTTVLCADVMHCRDLFDESSARGRTPAALRAVVAADVDAAAMLGLLQERFDLEVYDA</sequence>
<name>A0A6C7EGP4_ILUCY</name>
<keyword evidence="5" id="KW-1185">Reference proteome</keyword>
<reference evidence="4 5" key="1">
    <citation type="journal article" date="2013" name="Int. J. Syst. Evol. Microbiol.">
        <title>Ilumatobacter nonamiense sp. nov. and Ilumatobacter coccineum sp. nov., isolated from seashore sand.</title>
        <authorList>
            <person name="Matsumoto A."/>
            <person name="Kasai H."/>
            <person name="Matsuo Y."/>
            <person name="Shizuri Y."/>
            <person name="Ichikawa N."/>
            <person name="Fujita N."/>
            <person name="Omura S."/>
            <person name="Takahashi Y."/>
        </authorList>
    </citation>
    <scope>NUCLEOTIDE SEQUENCE [LARGE SCALE GENOMIC DNA]</scope>
    <source>
        <strain evidence="5">NBRC 103263 / KCTC 29153 / YM16-304</strain>
    </source>
</reference>
<dbReference type="PANTHER" id="PTHR43201">
    <property type="entry name" value="ACYL-COA SYNTHETASE"/>
    <property type="match status" value="1"/>
</dbReference>
<organism evidence="4 5">
    <name type="scientific">Ilumatobacter coccineus (strain NBRC 103263 / KCTC 29153 / YM16-304)</name>
    <dbReference type="NCBI Taxonomy" id="1313172"/>
    <lineage>
        <taxon>Bacteria</taxon>
        <taxon>Bacillati</taxon>
        <taxon>Actinomycetota</taxon>
        <taxon>Acidimicrobiia</taxon>
        <taxon>Acidimicrobiales</taxon>
        <taxon>Ilumatobacteraceae</taxon>
        <taxon>Ilumatobacter</taxon>
    </lineage>
</organism>
<evidence type="ECO:0000259" key="3">
    <source>
        <dbReference type="Pfam" id="PF00501"/>
    </source>
</evidence>
<dbReference type="KEGG" id="aym:YM304_39950"/>
<dbReference type="Proteomes" id="UP000011863">
    <property type="component" value="Chromosome"/>
</dbReference>
<keyword evidence="2" id="KW-0436">Ligase</keyword>
<gene>
    <name evidence="4" type="ORF">YM304_39950</name>
</gene>
<dbReference type="InterPro" id="IPR000873">
    <property type="entry name" value="AMP-dep_synth/lig_dom"/>
</dbReference>
<dbReference type="PANTHER" id="PTHR43201:SF5">
    <property type="entry name" value="MEDIUM-CHAIN ACYL-COA LIGASE ACSF2, MITOCHONDRIAL"/>
    <property type="match status" value="1"/>
</dbReference>
<dbReference type="GO" id="GO:0031956">
    <property type="term" value="F:medium-chain fatty acid-CoA ligase activity"/>
    <property type="evidence" value="ECO:0007669"/>
    <property type="project" value="TreeGrafter"/>
</dbReference>
<accession>A0A6C7EGP4</accession>
<proteinExistence type="inferred from homology"/>
<dbReference type="GO" id="GO:0006631">
    <property type="term" value="P:fatty acid metabolic process"/>
    <property type="evidence" value="ECO:0007669"/>
    <property type="project" value="TreeGrafter"/>
</dbReference>
<evidence type="ECO:0000313" key="4">
    <source>
        <dbReference type="EMBL" id="BAN04309.1"/>
    </source>
</evidence>
<dbReference type="EMBL" id="AP012057">
    <property type="protein sequence ID" value="BAN04309.1"/>
    <property type="molecule type" value="Genomic_DNA"/>
</dbReference>
<dbReference type="InterPro" id="IPR042099">
    <property type="entry name" value="ANL_N_sf"/>
</dbReference>